<evidence type="ECO:0000256" key="3">
    <source>
        <dbReference type="ARBA" id="ARBA00022448"/>
    </source>
</evidence>
<dbReference type="Gene3D" id="2.40.170.20">
    <property type="entry name" value="TonB-dependent receptor, beta-barrel domain"/>
    <property type="match status" value="1"/>
</dbReference>
<proteinExistence type="inferred from homology"/>
<evidence type="ECO:0000256" key="9">
    <source>
        <dbReference type="ARBA" id="ARBA00023065"/>
    </source>
</evidence>
<gene>
    <name evidence="18" type="ORF">IE877_08035</name>
</gene>
<evidence type="ECO:0000256" key="1">
    <source>
        <dbReference type="ARBA" id="ARBA00004571"/>
    </source>
</evidence>
<dbReference type="EMBL" id="JACXSS010000001">
    <property type="protein sequence ID" value="MBD9355832.1"/>
    <property type="molecule type" value="Genomic_DNA"/>
</dbReference>
<keyword evidence="8" id="KW-0408">Iron</keyword>
<keyword evidence="10 15" id="KW-0798">TonB box</keyword>
<dbReference type="Pfam" id="PF07715">
    <property type="entry name" value="Plug"/>
    <property type="match status" value="1"/>
</dbReference>
<keyword evidence="19" id="KW-1185">Reference proteome</keyword>
<name>A0ABR9CY90_9GAMM</name>
<comment type="subcellular location">
    <subcellularLocation>
        <location evidence="1 14">Cell outer membrane</location>
        <topology evidence="1 14">Multi-pass membrane protein</topology>
    </subcellularLocation>
</comment>
<sequence>MKTTSLLLASTGLCAVMQLAVAEDKSIRFDIPAQSAADALDALAAQSELQMLFDRNALQNSRTQAVSGLYTAREALQKLLVGSGLTFTFTAADAVAIKPGDQQFNQADPATLPAVKVVGQPIYDALDPYNPDYVLPNATAGTKTDTPIMETPLNVQVISKQVLKDQQVINLGQALKNVSGVTTGSFAFGTGNPGTPSQQISLRGFASETIFRNGFRLQGVSGMGNSASGSFSREMANVESVEVLKGPAAILYGLVEPGGMVNVVTKQPLATPYYSLQQQFGSYDLYRTSIDATGPLSKDDTLLYRTNFSYENSGSFRDFVFNDSLFFAPTLRWNISPRTQATLELEYQHKKFGTDVGFIPNVNGHPINIPRSRNYGEYSPGEQDTIFVGLNWSHQFNDDWSIKHRVAANLADSHIPQSTYPAFHFGKPDTVYRLNYFNQASNNDTYSTNLDLTGHFDTVGLKHTLLIGGDYFRIDTQGSYATDLAWSSFDLPNISAIDVNNPVHPGRNPPILDPTSYFKGVNKTDQYGLYIQDQIKLPFNVHVMGGIRYQYIHQTSFTQDYIGTTTQQNPTTQDAVTPRVGILWQAQNWLSLYANYAESFGANTGKTWPNSGSIAPTSAEQYEGGIKTEFFDGRLRATLAYYDLTKTNVASNDPDITHLCGGVRCSIAVGAIRSRGPELDIQGEILPGWNMIATYANTQVNIVKTNSDNAMFFDTLSVGDRYWGVPRNTASFFSTYEFQEDSLKGFKVGGGVNMQDSQLVCCNRPLPSIQGFATIDLLASYSLKVGKTKVTTAFNINNLLNKYYFTGGGIDAPSGMFATFGQPRFFMGSVKVEF</sequence>
<protein>
    <submittedName>
        <fullName evidence="18">TonB-dependent receptor</fullName>
    </submittedName>
</protein>
<evidence type="ECO:0000313" key="18">
    <source>
        <dbReference type="EMBL" id="MBD9355832.1"/>
    </source>
</evidence>
<dbReference type="Proteomes" id="UP000652176">
    <property type="component" value="Unassembled WGS sequence"/>
</dbReference>
<evidence type="ECO:0000256" key="13">
    <source>
        <dbReference type="ARBA" id="ARBA00023237"/>
    </source>
</evidence>
<dbReference type="PROSITE" id="PS52016">
    <property type="entry name" value="TONB_DEPENDENT_REC_3"/>
    <property type="match status" value="1"/>
</dbReference>
<dbReference type="RefSeq" id="WP_192374170.1">
    <property type="nucleotide sequence ID" value="NZ_CAJHIV010000001.1"/>
</dbReference>
<dbReference type="InterPro" id="IPR012910">
    <property type="entry name" value="Plug_dom"/>
</dbReference>
<comment type="caution">
    <text evidence="18">The sequence shown here is derived from an EMBL/GenBank/DDBJ whole genome shotgun (WGS) entry which is preliminary data.</text>
</comment>
<feature type="domain" description="Secretin/TonB short N-terminal" evidence="17">
    <location>
        <begin position="49"/>
        <end position="100"/>
    </location>
</feature>
<evidence type="ECO:0000256" key="8">
    <source>
        <dbReference type="ARBA" id="ARBA00023004"/>
    </source>
</evidence>
<dbReference type="PANTHER" id="PTHR32552">
    <property type="entry name" value="FERRICHROME IRON RECEPTOR-RELATED"/>
    <property type="match status" value="1"/>
</dbReference>
<feature type="signal peptide" evidence="16">
    <location>
        <begin position="1"/>
        <end position="22"/>
    </location>
</feature>
<dbReference type="Gene3D" id="2.170.130.10">
    <property type="entry name" value="TonB-dependent receptor, plug domain"/>
    <property type="match status" value="1"/>
</dbReference>
<evidence type="ECO:0000256" key="6">
    <source>
        <dbReference type="ARBA" id="ARBA00022692"/>
    </source>
</evidence>
<accession>A0ABR9CY90</accession>
<evidence type="ECO:0000256" key="12">
    <source>
        <dbReference type="ARBA" id="ARBA00023170"/>
    </source>
</evidence>
<keyword evidence="9" id="KW-0406">Ion transport</keyword>
<dbReference type="NCBIfam" id="TIGR01783">
    <property type="entry name" value="TonB-siderophor"/>
    <property type="match status" value="1"/>
</dbReference>
<evidence type="ECO:0000256" key="4">
    <source>
        <dbReference type="ARBA" id="ARBA00022452"/>
    </source>
</evidence>
<keyword evidence="13 14" id="KW-0998">Cell outer membrane</keyword>
<dbReference type="CDD" id="cd01347">
    <property type="entry name" value="ligand_gated_channel"/>
    <property type="match status" value="1"/>
</dbReference>
<dbReference type="SUPFAM" id="SSF56935">
    <property type="entry name" value="Porins"/>
    <property type="match status" value="1"/>
</dbReference>
<dbReference type="InterPro" id="IPR010105">
    <property type="entry name" value="TonB_sidphr_rcpt"/>
</dbReference>
<keyword evidence="3 14" id="KW-0813">Transport</keyword>
<evidence type="ECO:0000259" key="17">
    <source>
        <dbReference type="SMART" id="SM00965"/>
    </source>
</evidence>
<evidence type="ECO:0000256" key="7">
    <source>
        <dbReference type="ARBA" id="ARBA00022729"/>
    </source>
</evidence>
<evidence type="ECO:0000256" key="2">
    <source>
        <dbReference type="ARBA" id="ARBA00009810"/>
    </source>
</evidence>
<keyword evidence="11 14" id="KW-0472">Membrane</keyword>
<evidence type="ECO:0000256" key="10">
    <source>
        <dbReference type="ARBA" id="ARBA00023077"/>
    </source>
</evidence>
<evidence type="ECO:0000256" key="16">
    <source>
        <dbReference type="SAM" id="SignalP"/>
    </source>
</evidence>
<evidence type="ECO:0000256" key="11">
    <source>
        <dbReference type="ARBA" id="ARBA00023136"/>
    </source>
</evidence>
<keyword evidence="6 14" id="KW-0812">Transmembrane</keyword>
<dbReference type="InterPro" id="IPR036942">
    <property type="entry name" value="Beta-barrel_TonB_sf"/>
</dbReference>
<keyword evidence="12 18" id="KW-0675">Receptor</keyword>
<reference evidence="18 19" key="1">
    <citation type="submission" date="2020-09" db="EMBL/GenBank/DDBJ databases">
        <title>Methylomonas albis sp. nov. and Methylomonas fluvii sp. nov.: Two cold-adapted methanotrophs from the River Elbe and an amended description of Methylovulum psychrotolerans strain Eb1.</title>
        <authorList>
            <person name="Bussmann I.K."/>
            <person name="Klings K.-W."/>
            <person name="Warnstedt J."/>
            <person name="Hoppert M."/>
            <person name="Saborowski A."/>
            <person name="Horn F."/>
            <person name="Liebner S."/>
        </authorList>
    </citation>
    <scope>NUCLEOTIDE SEQUENCE [LARGE SCALE GENOMIC DNA]</scope>
    <source>
        <strain evidence="18 19">EbA</strain>
    </source>
</reference>
<keyword evidence="5" id="KW-0410">Iron transport</keyword>
<dbReference type="InterPro" id="IPR011662">
    <property type="entry name" value="Secretin/TonB_short_N"/>
</dbReference>
<dbReference type="InterPro" id="IPR000531">
    <property type="entry name" value="Beta-barrel_TonB"/>
</dbReference>
<dbReference type="Pfam" id="PF00593">
    <property type="entry name" value="TonB_dep_Rec_b-barrel"/>
    <property type="match status" value="1"/>
</dbReference>
<organism evidence="18 19">
    <name type="scientific">Methylomonas albis</name>
    <dbReference type="NCBI Taxonomy" id="1854563"/>
    <lineage>
        <taxon>Bacteria</taxon>
        <taxon>Pseudomonadati</taxon>
        <taxon>Pseudomonadota</taxon>
        <taxon>Gammaproteobacteria</taxon>
        <taxon>Methylococcales</taxon>
        <taxon>Methylococcaceae</taxon>
        <taxon>Methylomonas</taxon>
    </lineage>
</organism>
<evidence type="ECO:0000256" key="15">
    <source>
        <dbReference type="RuleBase" id="RU003357"/>
    </source>
</evidence>
<evidence type="ECO:0000256" key="5">
    <source>
        <dbReference type="ARBA" id="ARBA00022496"/>
    </source>
</evidence>
<feature type="chain" id="PRO_5045911791" evidence="16">
    <location>
        <begin position="23"/>
        <end position="834"/>
    </location>
</feature>
<dbReference type="PANTHER" id="PTHR32552:SF68">
    <property type="entry name" value="FERRICHROME OUTER MEMBRANE TRANSPORTER_PHAGE RECEPTOR"/>
    <property type="match status" value="1"/>
</dbReference>
<dbReference type="Gene3D" id="3.55.50.30">
    <property type="match status" value="1"/>
</dbReference>
<dbReference type="InterPro" id="IPR039426">
    <property type="entry name" value="TonB-dep_rcpt-like"/>
</dbReference>
<dbReference type="InterPro" id="IPR037066">
    <property type="entry name" value="Plug_dom_sf"/>
</dbReference>
<dbReference type="SMART" id="SM00965">
    <property type="entry name" value="STN"/>
    <property type="match status" value="1"/>
</dbReference>
<comment type="similarity">
    <text evidence="2 14 15">Belongs to the TonB-dependent receptor family.</text>
</comment>
<evidence type="ECO:0000256" key="14">
    <source>
        <dbReference type="PROSITE-ProRule" id="PRU01360"/>
    </source>
</evidence>
<keyword evidence="4 14" id="KW-1134">Transmembrane beta strand</keyword>
<keyword evidence="7 16" id="KW-0732">Signal</keyword>
<evidence type="ECO:0000313" key="19">
    <source>
        <dbReference type="Proteomes" id="UP000652176"/>
    </source>
</evidence>